<dbReference type="GO" id="GO:0016787">
    <property type="term" value="F:hydrolase activity"/>
    <property type="evidence" value="ECO:0007669"/>
    <property type="project" value="InterPro"/>
</dbReference>
<proteinExistence type="predicted"/>
<dbReference type="OrthoDB" id="256709at2"/>
<protein>
    <recommendedName>
        <fullName evidence="1">3-keto-alpha-glucoside-1,2-lyase/3-keto-2-hydroxy-glucal hydratase domain-containing protein</fullName>
    </recommendedName>
</protein>
<dbReference type="Proteomes" id="UP000237819">
    <property type="component" value="Unassembled WGS sequence"/>
</dbReference>
<name>A0A2S8GHM9_9BACT</name>
<dbReference type="Pfam" id="PF06439">
    <property type="entry name" value="3keto-disac_hyd"/>
    <property type="match status" value="1"/>
</dbReference>
<evidence type="ECO:0000259" key="1">
    <source>
        <dbReference type="Pfam" id="PF06439"/>
    </source>
</evidence>
<dbReference type="SUPFAM" id="SSF49899">
    <property type="entry name" value="Concanavalin A-like lectins/glucanases"/>
    <property type="match status" value="1"/>
</dbReference>
<reference evidence="2 3" key="1">
    <citation type="submission" date="2018-02" db="EMBL/GenBank/DDBJ databases">
        <title>Comparative genomes isolates from brazilian mangrove.</title>
        <authorList>
            <person name="Araujo J.E."/>
            <person name="Taketani R.G."/>
            <person name="Silva M.C.P."/>
            <person name="Loureco M.V."/>
            <person name="Andreote F.D."/>
        </authorList>
    </citation>
    <scope>NUCLEOTIDE SEQUENCE [LARGE SCALE GENOMIC DNA]</scope>
    <source>
        <strain evidence="2 3">Nap-Phe MGV</strain>
    </source>
</reference>
<comment type="caution">
    <text evidence="2">The sequence shown here is derived from an EMBL/GenBank/DDBJ whole genome shotgun (WGS) entry which is preliminary data.</text>
</comment>
<accession>A0A2S8GHM9</accession>
<dbReference type="InterPro" id="IPR013320">
    <property type="entry name" value="ConA-like_dom_sf"/>
</dbReference>
<gene>
    <name evidence="2" type="ORF">C5Y93_22265</name>
</gene>
<dbReference type="InterPro" id="IPR010496">
    <property type="entry name" value="AL/BT2_dom"/>
</dbReference>
<feature type="domain" description="3-keto-alpha-glucoside-1,2-lyase/3-keto-2-hydroxy-glucal hydratase" evidence="1">
    <location>
        <begin position="42"/>
        <end position="225"/>
    </location>
</feature>
<dbReference type="EMBL" id="PUHZ01000022">
    <property type="protein sequence ID" value="PQO43968.1"/>
    <property type="molecule type" value="Genomic_DNA"/>
</dbReference>
<organism evidence="2 3">
    <name type="scientific">Blastopirellula marina</name>
    <dbReference type="NCBI Taxonomy" id="124"/>
    <lineage>
        <taxon>Bacteria</taxon>
        <taxon>Pseudomonadati</taxon>
        <taxon>Planctomycetota</taxon>
        <taxon>Planctomycetia</taxon>
        <taxon>Pirellulales</taxon>
        <taxon>Pirellulaceae</taxon>
        <taxon>Blastopirellula</taxon>
    </lineage>
</organism>
<evidence type="ECO:0000313" key="3">
    <source>
        <dbReference type="Proteomes" id="UP000237819"/>
    </source>
</evidence>
<sequence>MGLCHVFAAAAEDGGEAAGVLLLQDDFNRDETTPDKEEIGNGWTSNSVWRAKGQKQVDLVDGAMHVTRLPVADHGVAIFHDVAFQDGAVELKFKLGPGDDLGLDFVDRELKTVHAGHLCIARITLKGLTITDSKTGQMDLKIRERRLAGEKSAELTKLIQSKRANFPLKLEADKWYTLLVVVEGDVMRVSLDGKEVGEFQSEGMAHPTKRMITLAVNKSAWVDDVKVWKRK</sequence>
<dbReference type="Gene3D" id="2.60.120.560">
    <property type="entry name" value="Exo-inulinase, domain 1"/>
    <property type="match status" value="1"/>
</dbReference>
<dbReference type="AlphaFoldDB" id="A0A2S8GHM9"/>
<evidence type="ECO:0000313" key="2">
    <source>
        <dbReference type="EMBL" id="PQO43968.1"/>
    </source>
</evidence>